<comment type="caution">
    <text evidence="1">The sequence shown here is derived from an EMBL/GenBank/DDBJ whole genome shotgun (WGS) entry which is preliminary data.</text>
</comment>
<organism evidence="1">
    <name type="scientific">hot springs metagenome</name>
    <dbReference type="NCBI Taxonomy" id="433727"/>
    <lineage>
        <taxon>unclassified sequences</taxon>
        <taxon>metagenomes</taxon>
        <taxon>ecological metagenomes</taxon>
    </lineage>
</organism>
<accession>A0A5J4KZR8</accession>
<protein>
    <submittedName>
        <fullName evidence="1">DUF4258 domain-containing protein</fullName>
    </submittedName>
</protein>
<name>A0A5J4KZR8_9ZZZZ</name>
<gene>
    <name evidence="1" type="ORF">A45J_0704</name>
</gene>
<dbReference type="EMBL" id="BLAB01000001">
    <property type="protein sequence ID" value="GER92973.1"/>
    <property type="molecule type" value="Genomic_DNA"/>
</dbReference>
<dbReference type="AlphaFoldDB" id="A0A5J4KZR8"/>
<sequence>MPIEIEFSLHSLLKIELLMSHGIDVSKEAVEDIIRNPDRIGVGYKERLIAQKGFDDTRVLRVVYESLPEKIYVVTVYPGRRSRYEKD</sequence>
<reference evidence="1" key="1">
    <citation type="submission" date="2019-10" db="EMBL/GenBank/DDBJ databases">
        <title>Metagenomic sequencing of thiosulfate-disproportionating enrichment culture.</title>
        <authorList>
            <person name="Umezawa K."/>
            <person name="Kojima H."/>
            <person name="Fukui M."/>
        </authorList>
    </citation>
    <scope>NUCLEOTIDE SEQUENCE</scope>
    <source>
        <strain evidence="1">45J</strain>
    </source>
</reference>
<proteinExistence type="predicted"/>
<evidence type="ECO:0000313" key="1">
    <source>
        <dbReference type="EMBL" id="GER92973.1"/>
    </source>
</evidence>